<feature type="transmembrane region" description="Helical" evidence="6">
    <location>
        <begin position="21"/>
        <end position="38"/>
    </location>
</feature>
<protein>
    <submittedName>
        <fullName evidence="7">LPS export ABC transporter permease LptF/LPS export ABC transporter permease LptG,TIGR04408</fullName>
    </submittedName>
</protein>
<dbReference type="Proteomes" id="UP000185669">
    <property type="component" value="Unassembled WGS sequence"/>
</dbReference>
<feature type="transmembrane region" description="Helical" evidence="6">
    <location>
        <begin position="58"/>
        <end position="80"/>
    </location>
</feature>
<evidence type="ECO:0000313" key="8">
    <source>
        <dbReference type="Proteomes" id="UP000185669"/>
    </source>
</evidence>
<evidence type="ECO:0000313" key="7">
    <source>
        <dbReference type="EMBL" id="SIQ40955.1"/>
    </source>
</evidence>
<keyword evidence="4 6" id="KW-1133">Transmembrane helix</keyword>
<keyword evidence="3 6" id="KW-0812">Transmembrane</keyword>
<dbReference type="RefSeq" id="WP_076544084.1">
    <property type="nucleotide sequence ID" value="NZ_FTNC01000004.1"/>
</dbReference>
<dbReference type="PANTHER" id="PTHR33529">
    <property type="entry name" value="SLR0882 PROTEIN-RELATED"/>
    <property type="match status" value="1"/>
</dbReference>
<feature type="transmembrane region" description="Helical" evidence="6">
    <location>
        <begin position="369"/>
        <end position="386"/>
    </location>
</feature>
<dbReference type="AlphaFoldDB" id="A0A1N6SIH7"/>
<evidence type="ECO:0000256" key="6">
    <source>
        <dbReference type="SAM" id="Phobius"/>
    </source>
</evidence>
<gene>
    <name evidence="7" type="ORF">SAMN05421834_10454</name>
</gene>
<name>A0A1N6SIH7_9FIRM</name>
<proteinExistence type="predicted"/>
<feature type="transmembrane region" description="Helical" evidence="6">
    <location>
        <begin position="281"/>
        <end position="299"/>
    </location>
</feature>
<evidence type="ECO:0000256" key="4">
    <source>
        <dbReference type="ARBA" id="ARBA00022989"/>
    </source>
</evidence>
<keyword evidence="2" id="KW-1003">Cell membrane</keyword>
<dbReference type="EMBL" id="FTNC01000004">
    <property type="protein sequence ID" value="SIQ40955.1"/>
    <property type="molecule type" value="Genomic_DNA"/>
</dbReference>
<evidence type="ECO:0000256" key="2">
    <source>
        <dbReference type="ARBA" id="ARBA00022475"/>
    </source>
</evidence>
<dbReference type="Pfam" id="PF03739">
    <property type="entry name" value="LptF_LptG"/>
    <property type="match status" value="1"/>
</dbReference>
<evidence type="ECO:0000256" key="1">
    <source>
        <dbReference type="ARBA" id="ARBA00004651"/>
    </source>
</evidence>
<accession>A0A1N6SIH7</accession>
<dbReference type="GO" id="GO:0015920">
    <property type="term" value="P:lipopolysaccharide transport"/>
    <property type="evidence" value="ECO:0007669"/>
    <property type="project" value="TreeGrafter"/>
</dbReference>
<dbReference type="OrthoDB" id="2111454at2"/>
<feature type="transmembrane region" description="Helical" evidence="6">
    <location>
        <begin position="338"/>
        <end position="357"/>
    </location>
</feature>
<feature type="transmembrane region" description="Helical" evidence="6">
    <location>
        <begin position="306"/>
        <end position="326"/>
    </location>
</feature>
<organism evidence="7 8">
    <name type="scientific">Halanaerobium kushneri</name>
    <dbReference type="NCBI Taxonomy" id="56779"/>
    <lineage>
        <taxon>Bacteria</taxon>
        <taxon>Bacillati</taxon>
        <taxon>Bacillota</taxon>
        <taxon>Clostridia</taxon>
        <taxon>Halanaerobiales</taxon>
        <taxon>Halanaerobiaceae</taxon>
        <taxon>Halanaerobium</taxon>
    </lineage>
</organism>
<sequence>MVKNKVKLIDKYIIKEVSCPFVLGVFIVTVILIGNYFFQLTDLIIVKKVPVPLVLQLLAYKIPSVMVETFPIAVLFATMTGIGRLNRENEITAIRMGGVSIFRLIIPLLVIGITVSGLTLVLNEDVVPWANHRANNIIRETILKEAMPEPEAEVFFKGPQGRLFYVEKYDKKAGELHRVVIYELNQGQFPEVITAERGTIEENRWLLDSGIIHQYDEQGKIVLASKFEEMEIQLTDEMQELYGSQKSPSEMSREELGKRIALFKKSGINVDSLLVDYHLKLAEPLTALLFVLISVPLSLSGKESRTLNLIFTIVIVFLYYVILSFSRSFGKNYILPPLVAAWLPNLIFLFLGVILLFWRDSWQKIINKIFKILGISTAVFLLLFILNTDGQAADFLVKADYLDYDQSSDFVKIKGNINGSYGQYYLKSEDIKIELADGSQTKLERTKNLELLPGEISGCDFGQPHYYFDAERVIIRPGEYIKMYNIMFRELNGKLPLLYWPYLYISLKQENSNFVPAFGYHQQRGWFIKTRYFYNNRFDLPGNFYLDHYTISGTAGGVKQYFINNSRQKAYLYYYSQQNKTDLSGLFNWEAELYHEANPGNWEEDFSYFYQDYDNKIEIDSALDFYYKKESRRSRINFDYEEQDYFEANNRDQRDYGFDFYFYDRFFDSLSTRLNYDREYFRDPEDGLEREINRELDLRYNPGEGWRSRLNYYNGERESPGESLKSREGGEFSISKRSGYYDFVFLMEQYAPRLTEADQVKFSRLPELSLEYNPPGPFSYLAQLGRYYEDFSGIEAYRLRGEAKYSDGFVLPLNSYLRVLQKFSSSGYQIEGREDNSIPGQQQSATELRLRTNLSRNLRLRNNYKYQQQWGYTPFNFDEGEKENQIENMLDYRILPYLYFNLESGYDFLDYQYLPLELYLNLNPTENWELKMGTRYDLNNMIFDDNLIFHSVYEGQRWEHRLGLEYNLNTSQLREIDNQLIYKLEGDWGWYFESNLSFDYDYDSQISEANIQLNKKFHCRELKFSYDYLKEEFTVQYALEIFPAEPVGFTKTEDDLIFESSIEDRLKSGEL</sequence>
<keyword evidence="8" id="KW-1185">Reference proteome</keyword>
<keyword evidence="5 6" id="KW-0472">Membrane</keyword>
<dbReference type="PANTHER" id="PTHR33529:SF6">
    <property type="entry name" value="YJGP_YJGQ FAMILY PERMEASE"/>
    <property type="match status" value="1"/>
</dbReference>
<evidence type="ECO:0000256" key="5">
    <source>
        <dbReference type="ARBA" id="ARBA00023136"/>
    </source>
</evidence>
<comment type="subcellular location">
    <subcellularLocation>
        <location evidence="1">Cell membrane</location>
        <topology evidence="1">Multi-pass membrane protein</topology>
    </subcellularLocation>
</comment>
<dbReference type="GO" id="GO:0043190">
    <property type="term" value="C:ATP-binding cassette (ABC) transporter complex"/>
    <property type="evidence" value="ECO:0007669"/>
    <property type="project" value="TreeGrafter"/>
</dbReference>
<reference evidence="8" key="1">
    <citation type="submission" date="2017-01" db="EMBL/GenBank/DDBJ databases">
        <authorList>
            <person name="Varghese N."/>
            <person name="Submissions S."/>
        </authorList>
    </citation>
    <scope>NUCLEOTIDE SEQUENCE [LARGE SCALE GENOMIC DNA]</scope>
    <source>
        <strain evidence="8">ATCC 700103</strain>
    </source>
</reference>
<dbReference type="STRING" id="56779.SAMN05421834_10454"/>
<dbReference type="InterPro" id="IPR005495">
    <property type="entry name" value="LptG/LptF_permease"/>
</dbReference>
<feature type="transmembrane region" description="Helical" evidence="6">
    <location>
        <begin position="101"/>
        <end position="122"/>
    </location>
</feature>
<evidence type="ECO:0000256" key="3">
    <source>
        <dbReference type="ARBA" id="ARBA00022692"/>
    </source>
</evidence>